<proteinExistence type="predicted"/>
<accession>A0ACC2NPR8</accession>
<protein>
    <submittedName>
        <fullName evidence="1">Uncharacterized protein</fullName>
    </submittedName>
</protein>
<evidence type="ECO:0000313" key="2">
    <source>
        <dbReference type="Proteomes" id="UP001239111"/>
    </source>
</evidence>
<evidence type="ECO:0000313" key="1">
    <source>
        <dbReference type="EMBL" id="KAJ8672886.1"/>
    </source>
</evidence>
<sequence length="143" mass="16446">MFPVLPPKSQVRDITPAPCHILDSSCRTGARYRRVQNAQPRAPAFTDAEIAILMTCLDQYKNVIGNTTSDAYSMRDKKEAWDNVTNEYEDMCLEHNIYTTRTTEQLKTCWKNVKAKYVVSSDIECFILHSRILMCIFSQGEKN</sequence>
<gene>
    <name evidence="1" type="ORF">QAD02_004147</name>
</gene>
<organism evidence="1 2">
    <name type="scientific">Eretmocerus hayati</name>
    <dbReference type="NCBI Taxonomy" id="131215"/>
    <lineage>
        <taxon>Eukaryota</taxon>
        <taxon>Metazoa</taxon>
        <taxon>Ecdysozoa</taxon>
        <taxon>Arthropoda</taxon>
        <taxon>Hexapoda</taxon>
        <taxon>Insecta</taxon>
        <taxon>Pterygota</taxon>
        <taxon>Neoptera</taxon>
        <taxon>Endopterygota</taxon>
        <taxon>Hymenoptera</taxon>
        <taxon>Apocrita</taxon>
        <taxon>Proctotrupomorpha</taxon>
        <taxon>Chalcidoidea</taxon>
        <taxon>Aphelinidae</taxon>
        <taxon>Aphelininae</taxon>
        <taxon>Eretmocerus</taxon>
    </lineage>
</organism>
<comment type="caution">
    <text evidence="1">The sequence shown here is derived from an EMBL/GenBank/DDBJ whole genome shotgun (WGS) entry which is preliminary data.</text>
</comment>
<dbReference type="EMBL" id="CM056743">
    <property type="protein sequence ID" value="KAJ8672886.1"/>
    <property type="molecule type" value="Genomic_DNA"/>
</dbReference>
<name>A0ACC2NPR8_9HYME</name>
<dbReference type="Proteomes" id="UP001239111">
    <property type="component" value="Chromosome 3"/>
</dbReference>
<reference evidence="1" key="1">
    <citation type="submission" date="2023-04" db="EMBL/GenBank/DDBJ databases">
        <title>A chromosome-level genome assembly of the parasitoid wasp Eretmocerus hayati.</title>
        <authorList>
            <person name="Zhong Y."/>
            <person name="Liu S."/>
            <person name="Liu Y."/>
        </authorList>
    </citation>
    <scope>NUCLEOTIDE SEQUENCE</scope>
    <source>
        <strain evidence="1">ZJU_SS_LIU_2023</strain>
    </source>
</reference>
<keyword evidence="2" id="KW-1185">Reference proteome</keyword>